<name>A0A8J4G7Y9_9CHLO</name>
<feature type="compositionally biased region" description="Polar residues" evidence="1">
    <location>
        <begin position="532"/>
        <end position="541"/>
    </location>
</feature>
<dbReference type="EMBL" id="BNCQ01000010">
    <property type="protein sequence ID" value="GIM01816.1"/>
    <property type="molecule type" value="Genomic_DNA"/>
</dbReference>
<feature type="compositionally biased region" description="Polar residues" evidence="1">
    <location>
        <begin position="69"/>
        <end position="82"/>
    </location>
</feature>
<feature type="compositionally biased region" description="Low complexity" evidence="1">
    <location>
        <begin position="680"/>
        <end position="690"/>
    </location>
</feature>
<feature type="non-terminal residue" evidence="2">
    <location>
        <position position="858"/>
    </location>
</feature>
<feature type="compositionally biased region" description="Low complexity" evidence="1">
    <location>
        <begin position="258"/>
        <end position="270"/>
    </location>
</feature>
<feature type="compositionally biased region" description="Low complexity" evidence="1">
    <location>
        <begin position="365"/>
        <end position="377"/>
    </location>
</feature>
<feature type="region of interest" description="Disordered" evidence="1">
    <location>
        <begin position="760"/>
        <end position="858"/>
    </location>
</feature>
<feature type="region of interest" description="Disordered" evidence="1">
    <location>
        <begin position="1"/>
        <end position="734"/>
    </location>
</feature>
<organism evidence="2 3">
    <name type="scientific">Volvox reticuliferus</name>
    <dbReference type="NCBI Taxonomy" id="1737510"/>
    <lineage>
        <taxon>Eukaryota</taxon>
        <taxon>Viridiplantae</taxon>
        <taxon>Chlorophyta</taxon>
        <taxon>core chlorophytes</taxon>
        <taxon>Chlorophyceae</taxon>
        <taxon>CS clade</taxon>
        <taxon>Chlamydomonadales</taxon>
        <taxon>Volvocaceae</taxon>
        <taxon>Volvox</taxon>
    </lineage>
</organism>
<dbReference type="AlphaFoldDB" id="A0A8J4G7Y9"/>
<feature type="compositionally biased region" description="Basic and acidic residues" evidence="1">
    <location>
        <begin position="595"/>
        <end position="606"/>
    </location>
</feature>
<protein>
    <submittedName>
        <fullName evidence="2">Uncharacterized protein</fullName>
    </submittedName>
</protein>
<feature type="compositionally biased region" description="Polar residues" evidence="1">
    <location>
        <begin position="844"/>
        <end position="858"/>
    </location>
</feature>
<accession>A0A8J4G7Y9</accession>
<evidence type="ECO:0000256" key="1">
    <source>
        <dbReference type="SAM" id="MobiDB-lite"/>
    </source>
</evidence>
<feature type="compositionally biased region" description="Polar residues" evidence="1">
    <location>
        <begin position="804"/>
        <end position="822"/>
    </location>
</feature>
<proteinExistence type="predicted"/>
<reference evidence="2" key="1">
    <citation type="journal article" date="2021" name="Proc. Natl. Acad. Sci. U.S.A.">
        <title>Three genomes in the algal genus Volvox reveal the fate of a haploid sex-determining region after a transition to homothallism.</title>
        <authorList>
            <person name="Yamamoto K."/>
            <person name="Hamaji T."/>
            <person name="Kawai-Toyooka H."/>
            <person name="Matsuzaki R."/>
            <person name="Takahashi F."/>
            <person name="Nishimura Y."/>
            <person name="Kawachi M."/>
            <person name="Noguchi H."/>
            <person name="Minakuchi Y."/>
            <person name="Umen J.G."/>
            <person name="Toyoda A."/>
            <person name="Nozaki H."/>
        </authorList>
    </citation>
    <scope>NUCLEOTIDE SEQUENCE</scope>
    <source>
        <strain evidence="2">NIES-3785</strain>
    </source>
</reference>
<feature type="compositionally biased region" description="Low complexity" evidence="1">
    <location>
        <begin position="573"/>
        <end position="593"/>
    </location>
</feature>
<sequence length="858" mass="85956">MSGLTSLRGIPPPGARRSVPDSGGEPLSSLSDAPPLSGNKPKPTFRDDDDDFSGLGPPTFSKPGRAPSVKSSVRKSTPNPQTARFDDDEDSPKVTAKKGVHFAKSTSEKRGIKSPFGNDDDDDFPKARKSSAFKNPFSDDEEKPSGRRGGVSASTSSVVKPSASNPAFKWDDDSPPRGSTGLGKSGAAGKSPWDDDDDPILKKSDEPFTRSTVGGVRSSVSKPTGKSPDDIFGMMKDDPPPVTADLGLDLFGATASKPAAGPRAGRRAAGSVQQSMTDLSPEISREPTPEPSRPAMSPEPSSAPRPGLEASTGFERSRSTPRGSSIGDEFGEAPVRSAASAIGGPRARGSETGPSVTTLMGGEASSTSPPSRVTRPSGGVGGGMELDVDDLPGIGSPAILSKNPSTASVQGAATAAAAVPPAGRRTSPATGAAKSLKNDDSWEVDDNLLPDDSNNPAPKSPPLATASSGYTPSAAEAPGKSRLQHTTFGGQKKEDEPQDDEEPAAGSSYTPSFGRRQSAGSGLFGGGLGVNPNPTAASVDSSGLLGSALNPGGPGAPRPRRQMGASTDASPMGSLTGSGFGSAAAAKPGGPQPKKTKDEEERERVAKAMAEAAARRQQRLATGPIRLPGQDPPAPTAPLSPVGGAGSNRGTDSGLVPTPTSPSPVRPGAGGKPGVGGFGKKTPGLGFSSDSSDDDVPQPDKAISPPLPTMTARKAAAGAAGHQPTRATTTGPLARDAAAFDSRVASSVPEMGAAAAAAALGAVPGPGPGSIMQSSAPAPPLLPEASYPHSVGSQPSAPSVGPVPSQTPLPERSGTSSASQPSAVGLHTVIGGGLPLGNMPTLPQPSQVQGGVSQTAMQ</sequence>
<evidence type="ECO:0000313" key="3">
    <source>
        <dbReference type="Proteomes" id="UP000722791"/>
    </source>
</evidence>
<comment type="caution">
    <text evidence="2">The sequence shown here is derived from an EMBL/GenBank/DDBJ whole genome shotgun (WGS) entry which is preliminary data.</text>
</comment>
<dbReference type="Proteomes" id="UP000722791">
    <property type="component" value="Unassembled WGS sequence"/>
</dbReference>
<feature type="compositionally biased region" description="Gly residues" evidence="1">
    <location>
        <begin position="668"/>
        <end position="679"/>
    </location>
</feature>
<feature type="compositionally biased region" description="Low complexity" evidence="1">
    <location>
        <begin position="26"/>
        <end position="37"/>
    </location>
</feature>
<gene>
    <name evidence="2" type="ORF">Vretimale_6595</name>
</gene>
<feature type="compositionally biased region" description="Basic and acidic residues" evidence="1">
    <location>
        <begin position="199"/>
        <end position="208"/>
    </location>
</feature>
<feature type="compositionally biased region" description="Low complexity" evidence="1">
    <location>
        <begin position="209"/>
        <end position="221"/>
    </location>
</feature>
<feature type="compositionally biased region" description="Low complexity" evidence="1">
    <location>
        <begin position="405"/>
        <end position="423"/>
    </location>
</feature>
<evidence type="ECO:0000313" key="2">
    <source>
        <dbReference type="EMBL" id="GIM01816.1"/>
    </source>
</evidence>
<feature type="compositionally biased region" description="Polar residues" evidence="1">
    <location>
        <begin position="152"/>
        <end position="165"/>
    </location>
</feature>